<keyword evidence="2" id="KW-1185">Reference proteome</keyword>
<protein>
    <submittedName>
        <fullName evidence="1">YfbM family protein</fullName>
    </submittedName>
</protein>
<dbReference type="InterPro" id="IPR015068">
    <property type="entry name" value="DUF1877"/>
</dbReference>
<sequence length="150" mass="16838">MGMVMGFTAITAEEMAVAVVDRETAWELARERHGFGQVYLDKAWDGLRYLMRAGGVGVDLLEDGTLLDDGDWLSVWSVDEVAEAAVALETVPFADLRGWYDPARMNAADVYPEIWESDWALDYLLNYYRDLRSFFLGTAAKQRAALMTLG</sequence>
<proteinExistence type="predicted"/>
<name>A0A931IJR6_9NOCA</name>
<dbReference type="RefSeq" id="WP_196153569.1">
    <property type="nucleotide sequence ID" value="NZ_JADMLG010000023.1"/>
</dbReference>
<dbReference type="Gene3D" id="3.40.1760.10">
    <property type="entry name" value="YfbM-like super family"/>
    <property type="match status" value="1"/>
</dbReference>
<dbReference type="EMBL" id="JADMLG010000023">
    <property type="protein sequence ID" value="MBH0781277.1"/>
    <property type="molecule type" value="Genomic_DNA"/>
</dbReference>
<organism evidence="1 2">
    <name type="scientific">Nocardia bovistercoris</name>
    <dbReference type="NCBI Taxonomy" id="2785916"/>
    <lineage>
        <taxon>Bacteria</taxon>
        <taxon>Bacillati</taxon>
        <taxon>Actinomycetota</taxon>
        <taxon>Actinomycetes</taxon>
        <taxon>Mycobacteriales</taxon>
        <taxon>Nocardiaceae</taxon>
        <taxon>Nocardia</taxon>
    </lineage>
</organism>
<dbReference type="AlphaFoldDB" id="A0A931IJR6"/>
<evidence type="ECO:0000313" key="2">
    <source>
        <dbReference type="Proteomes" id="UP000655751"/>
    </source>
</evidence>
<dbReference type="SUPFAM" id="SSF111069">
    <property type="entry name" value="Hypothetical protein yfbM"/>
    <property type="match status" value="1"/>
</dbReference>
<comment type="caution">
    <text evidence="1">The sequence shown here is derived from an EMBL/GenBank/DDBJ whole genome shotgun (WGS) entry which is preliminary data.</text>
</comment>
<evidence type="ECO:0000313" key="1">
    <source>
        <dbReference type="EMBL" id="MBH0781277.1"/>
    </source>
</evidence>
<gene>
    <name evidence="1" type="ORF">IT779_33900</name>
</gene>
<dbReference type="InterPro" id="IPR035944">
    <property type="entry name" value="YfbM-like_sf"/>
</dbReference>
<accession>A0A931IJR6</accession>
<dbReference type="Proteomes" id="UP000655751">
    <property type="component" value="Unassembled WGS sequence"/>
</dbReference>
<reference evidence="1" key="1">
    <citation type="submission" date="2020-11" db="EMBL/GenBank/DDBJ databases">
        <title>Nocardia NEAU-351.nov., a novel actinomycete isolated from the cow dung.</title>
        <authorList>
            <person name="Zhang X."/>
        </authorList>
    </citation>
    <scope>NUCLEOTIDE SEQUENCE</scope>
    <source>
        <strain evidence="1">NEAU-351</strain>
    </source>
</reference>
<dbReference type="Pfam" id="PF08974">
    <property type="entry name" value="DUF1877"/>
    <property type="match status" value="1"/>
</dbReference>